<dbReference type="InterPro" id="IPR038822">
    <property type="entry name" value="Vertnin-like"/>
</dbReference>
<feature type="domain" description="TTF-type" evidence="2">
    <location>
        <begin position="323"/>
        <end position="409"/>
    </location>
</feature>
<feature type="region of interest" description="Disordered" evidence="1">
    <location>
        <begin position="231"/>
        <end position="274"/>
    </location>
</feature>
<gene>
    <name evidence="3" type="ORF">MEDL_47398</name>
</gene>
<protein>
    <recommendedName>
        <fullName evidence="2">TTF-type domain-containing protein</fullName>
    </recommendedName>
</protein>
<feature type="compositionally biased region" description="Polar residues" evidence="1">
    <location>
        <begin position="244"/>
        <end position="262"/>
    </location>
</feature>
<feature type="compositionally biased region" description="Basic residues" evidence="1">
    <location>
        <begin position="234"/>
        <end position="243"/>
    </location>
</feature>
<dbReference type="SMART" id="SM00597">
    <property type="entry name" value="ZnF_TTF"/>
    <property type="match status" value="1"/>
</dbReference>
<keyword evidence="4" id="KW-1185">Reference proteome</keyword>
<evidence type="ECO:0000259" key="2">
    <source>
        <dbReference type="SMART" id="SM00597"/>
    </source>
</evidence>
<dbReference type="AlphaFoldDB" id="A0A8S3TM46"/>
<dbReference type="InterPro" id="IPR006580">
    <property type="entry name" value="Znf_TTF"/>
</dbReference>
<accession>A0A8S3TM46</accession>
<proteinExistence type="predicted"/>
<reference evidence="3" key="1">
    <citation type="submission" date="2021-03" db="EMBL/GenBank/DDBJ databases">
        <authorList>
            <person name="Bekaert M."/>
        </authorList>
    </citation>
    <scope>NUCLEOTIDE SEQUENCE</scope>
</reference>
<dbReference type="EMBL" id="CAJPWZ010002271">
    <property type="protein sequence ID" value="CAG2234753.1"/>
    <property type="molecule type" value="Genomic_DNA"/>
</dbReference>
<evidence type="ECO:0000256" key="1">
    <source>
        <dbReference type="SAM" id="MobiDB-lite"/>
    </source>
</evidence>
<dbReference type="PANTHER" id="PTHR16081">
    <property type="entry name" value="VERTNIN"/>
    <property type="match status" value="1"/>
</dbReference>
<name>A0A8S3TM46_MYTED</name>
<dbReference type="Proteomes" id="UP000683360">
    <property type="component" value="Unassembled WGS sequence"/>
</dbReference>
<dbReference type="GO" id="GO:0000785">
    <property type="term" value="C:chromatin"/>
    <property type="evidence" value="ECO:0007669"/>
    <property type="project" value="TreeGrafter"/>
</dbReference>
<dbReference type="PANTHER" id="PTHR16081:SF0">
    <property type="entry name" value="VERTNIN"/>
    <property type="match status" value="1"/>
</dbReference>
<dbReference type="OrthoDB" id="5989585at2759"/>
<comment type="caution">
    <text evidence="3">The sequence shown here is derived from an EMBL/GenBank/DDBJ whole genome shotgun (WGS) entry which is preliminary data.</text>
</comment>
<sequence>MATTRRSIRLTINLKISSVNQETHDKKEKENLKNPAEGKENIIFAGCCREEPIKIVYTAEKSSTEVLSHVLRLQTACELYLHSEFYADHPRIVEASTSPTISTSHLDTLFTYILSDEGDAMFCTTRDKVETIKLESKLTCTPGRWCSLLHAFALSSVIQKNTYMVYPDCNYGIRPLLNGTIRPRCSNIIEQFDTIYILWSRDGNLDNTPKAAYQPNHFVCLSICNNNTSTRETQKRRTRRSSKCVHTQKSTLDNNSSNSMATGESLETEKPLKTNEPLEEVNLHERPVDNATKYSLIKNRIPPEHFVYPSKEYKDTSKKSGKRKRSCQHQWFEQFKFITYSMENDGIYCLPCILVSIENTPGGRARLLITLPYKNWKDTVADMKNHSVSAYHKASSEQMDNFIEVMEKKRIGNRFYLRREVEEASS</sequence>
<evidence type="ECO:0000313" key="4">
    <source>
        <dbReference type="Proteomes" id="UP000683360"/>
    </source>
</evidence>
<dbReference type="GO" id="GO:0006357">
    <property type="term" value="P:regulation of transcription by RNA polymerase II"/>
    <property type="evidence" value="ECO:0007669"/>
    <property type="project" value="TreeGrafter"/>
</dbReference>
<evidence type="ECO:0000313" key="3">
    <source>
        <dbReference type="EMBL" id="CAG2234753.1"/>
    </source>
</evidence>
<organism evidence="3 4">
    <name type="scientific">Mytilus edulis</name>
    <name type="common">Blue mussel</name>
    <dbReference type="NCBI Taxonomy" id="6550"/>
    <lineage>
        <taxon>Eukaryota</taxon>
        <taxon>Metazoa</taxon>
        <taxon>Spiralia</taxon>
        <taxon>Lophotrochozoa</taxon>
        <taxon>Mollusca</taxon>
        <taxon>Bivalvia</taxon>
        <taxon>Autobranchia</taxon>
        <taxon>Pteriomorphia</taxon>
        <taxon>Mytilida</taxon>
        <taxon>Mytiloidea</taxon>
        <taxon>Mytilidae</taxon>
        <taxon>Mytilinae</taxon>
        <taxon>Mytilus</taxon>
    </lineage>
</organism>